<evidence type="ECO:0000259" key="7">
    <source>
        <dbReference type="Pfam" id="PF05460"/>
    </source>
</evidence>
<sequence>MDIKQLAHSLGVTQQHTISKAVELFRLLKLKIPGSLGQGEICRPAVCLELACQIVPGSKVPARTEFIRYSCSGPKVYNETFTRIQRMLDVSPVLDLRELVTLFGCSQLHDNTRQLLDTYWSRLLESLTYSERARVNLSRPPVLAAAFLLTAKKHRVAVDRAALMGKMGITRAELLTALDDFCVRCEDQLAPAATRRQGRNKGKMVSGDADGQSTPRHNIEEPGENDVPRSSSKRRRRTMADDYDDDEAMQRYSDHSCG</sequence>
<dbReference type="InterPro" id="IPR020529">
    <property type="entry name" value="ORC6_met/pln"/>
</dbReference>
<feature type="domain" description="ORC6 second cyclin-like" evidence="8">
    <location>
        <begin position="94"/>
        <end position="179"/>
    </location>
</feature>
<feature type="region of interest" description="Disordered" evidence="6">
    <location>
        <begin position="194"/>
        <end position="258"/>
    </location>
</feature>
<dbReference type="AlphaFoldDB" id="A0A8J4GLN6"/>
<feature type="domain" description="ORC6 first cyclin-like" evidence="7">
    <location>
        <begin position="4"/>
        <end position="91"/>
    </location>
</feature>
<dbReference type="InterPro" id="IPR054113">
    <property type="entry name" value="ORC6_cyclin-like_2nd"/>
</dbReference>
<feature type="compositionally biased region" description="Basic and acidic residues" evidence="6">
    <location>
        <begin position="248"/>
        <end position="258"/>
    </location>
</feature>
<keyword evidence="4" id="KW-0238">DNA-binding</keyword>
<dbReference type="Pfam" id="PF21913">
    <property type="entry name" value="ORC6_2nd"/>
    <property type="match status" value="1"/>
</dbReference>
<dbReference type="Gene3D" id="1.10.472.10">
    <property type="entry name" value="Cyclin-like"/>
    <property type="match status" value="1"/>
</dbReference>
<dbReference type="GO" id="GO:0003677">
    <property type="term" value="F:DNA binding"/>
    <property type="evidence" value="ECO:0007669"/>
    <property type="project" value="UniProtKB-KW"/>
</dbReference>
<dbReference type="PANTHER" id="PTHR13394:SF0">
    <property type="entry name" value="ORIGIN RECOGNITION COMPLEX SUBUNIT 6"/>
    <property type="match status" value="1"/>
</dbReference>
<protein>
    <submittedName>
        <fullName evidence="9">Uncharacterized protein</fullName>
    </submittedName>
</protein>
<comment type="subcellular location">
    <subcellularLocation>
        <location evidence="1">Nucleus</location>
    </subcellularLocation>
</comment>
<comment type="caution">
    <text evidence="9">The sequence shown here is derived from an EMBL/GenBank/DDBJ whole genome shotgun (WGS) entry which is preliminary data.</text>
</comment>
<proteinExistence type="inferred from homology"/>
<keyword evidence="10" id="KW-1185">Reference proteome</keyword>
<dbReference type="GO" id="GO:0005664">
    <property type="term" value="C:nuclear origin of replication recognition complex"/>
    <property type="evidence" value="ECO:0007669"/>
    <property type="project" value="InterPro"/>
</dbReference>
<keyword evidence="5" id="KW-0539">Nucleus</keyword>
<evidence type="ECO:0000256" key="6">
    <source>
        <dbReference type="SAM" id="MobiDB-lite"/>
    </source>
</evidence>
<dbReference type="GO" id="GO:0006270">
    <property type="term" value="P:DNA replication initiation"/>
    <property type="evidence" value="ECO:0007669"/>
    <property type="project" value="TreeGrafter"/>
</dbReference>
<evidence type="ECO:0000256" key="3">
    <source>
        <dbReference type="ARBA" id="ARBA00022705"/>
    </source>
</evidence>
<gene>
    <name evidence="9" type="ORF">Vretifemale_20104</name>
</gene>
<evidence type="ECO:0000256" key="5">
    <source>
        <dbReference type="ARBA" id="ARBA00023242"/>
    </source>
</evidence>
<evidence type="ECO:0000256" key="1">
    <source>
        <dbReference type="ARBA" id="ARBA00004123"/>
    </source>
</evidence>
<evidence type="ECO:0000313" key="9">
    <source>
        <dbReference type="EMBL" id="GIL92588.1"/>
    </source>
</evidence>
<name>A0A8J4GLN6_9CHLO</name>
<dbReference type="OrthoDB" id="5552484at2759"/>
<reference evidence="9" key="1">
    <citation type="journal article" date="2021" name="Proc. Natl. Acad. Sci. U.S.A.">
        <title>Three genomes in the algal genus Volvox reveal the fate of a haploid sex-determining region after a transition to homothallism.</title>
        <authorList>
            <person name="Yamamoto K."/>
            <person name="Hamaji T."/>
            <person name="Kawai-Toyooka H."/>
            <person name="Matsuzaki R."/>
            <person name="Takahashi F."/>
            <person name="Nishimura Y."/>
            <person name="Kawachi M."/>
            <person name="Noguchi H."/>
            <person name="Minakuchi Y."/>
            <person name="Umen J.G."/>
            <person name="Toyoda A."/>
            <person name="Nozaki H."/>
        </authorList>
    </citation>
    <scope>NUCLEOTIDE SEQUENCE</scope>
    <source>
        <strain evidence="9">NIES-3786</strain>
    </source>
</reference>
<dbReference type="PANTHER" id="PTHR13394">
    <property type="entry name" value="ORIGIN RECOGNITION COMPLEX SUBUNIT 6"/>
    <property type="match status" value="1"/>
</dbReference>
<evidence type="ECO:0000259" key="8">
    <source>
        <dbReference type="Pfam" id="PF21913"/>
    </source>
</evidence>
<accession>A0A8J4GLN6</accession>
<comment type="similarity">
    <text evidence="2">Belongs to the ORC6 family.</text>
</comment>
<keyword evidence="3" id="KW-0235">DNA replication</keyword>
<evidence type="ECO:0000313" key="10">
    <source>
        <dbReference type="Proteomes" id="UP000747110"/>
    </source>
</evidence>
<dbReference type="Proteomes" id="UP000747110">
    <property type="component" value="Unassembled WGS sequence"/>
</dbReference>
<organism evidence="9 10">
    <name type="scientific">Volvox reticuliferus</name>
    <dbReference type="NCBI Taxonomy" id="1737510"/>
    <lineage>
        <taxon>Eukaryota</taxon>
        <taxon>Viridiplantae</taxon>
        <taxon>Chlorophyta</taxon>
        <taxon>core chlorophytes</taxon>
        <taxon>Chlorophyceae</taxon>
        <taxon>CS clade</taxon>
        <taxon>Chlamydomonadales</taxon>
        <taxon>Volvocaceae</taxon>
        <taxon>Volvox</taxon>
    </lineage>
</organism>
<evidence type="ECO:0000256" key="4">
    <source>
        <dbReference type="ARBA" id="ARBA00023125"/>
    </source>
</evidence>
<dbReference type="EMBL" id="BNCP01000080">
    <property type="protein sequence ID" value="GIL92588.1"/>
    <property type="molecule type" value="Genomic_DNA"/>
</dbReference>
<dbReference type="InterPro" id="IPR008721">
    <property type="entry name" value="ORC6_cyclin_first"/>
</dbReference>
<dbReference type="Pfam" id="PF05460">
    <property type="entry name" value="ORC6"/>
    <property type="match status" value="1"/>
</dbReference>
<evidence type="ECO:0000256" key="2">
    <source>
        <dbReference type="ARBA" id="ARBA00010840"/>
    </source>
</evidence>